<reference evidence="8" key="1">
    <citation type="journal article" date="2019" name="Int. J. Syst. Evol. Microbiol.">
        <title>The Global Catalogue of Microorganisms (GCM) 10K type strain sequencing project: providing services to taxonomists for standard genome sequencing and annotation.</title>
        <authorList>
            <consortium name="The Broad Institute Genomics Platform"/>
            <consortium name="The Broad Institute Genome Sequencing Center for Infectious Disease"/>
            <person name="Wu L."/>
            <person name="Ma J."/>
        </authorList>
    </citation>
    <scope>NUCLEOTIDE SEQUENCE [LARGE SCALE GENOMIC DNA]</scope>
    <source>
        <strain evidence="8">CCUG 56108</strain>
    </source>
</reference>
<comment type="similarity">
    <text evidence="4">Belongs to the N(4)/N(6)-methyltransferase family.</text>
</comment>
<dbReference type="Pfam" id="PF01555">
    <property type="entry name" value="N6_N4_Mtase"/>
    <property type="match status" value="1"/>
</dbReference>
<sequence length="490" mass="53137">MSRNLKAALLKRDAERRARRKQPASIPSLSTPRRNDLMPNLCMVRRDPASLRPAERKIHMLDETHVAQIAACIATVGFVDPVLIDTDDRILDGVSRVEAAKRLGLEAIPCVLVEITTTEQWELIRLGVNVLSDKATYDLASIEVILRELVVAGAPIEVVGIDTVLIDAIRLGDEDDEPDPADLVPNPAAIGVTRQSDVFSCGDHRVVCGDAREAADWLGKLAVGPVRLVLTDIPYNVAIAGHVTRGDHREFAMASGEMSDEQFARFNDAWMSQAAGSLVDGGLLATFIDWRGLSAVDRAASRLGLEQLNLIVWGKTNAGMGGLYRSQHELLPLFKKGHAPHRNNVKLGQNGRWRTNLWTYPGASTAGSDARRGLADHPTVKPVAMLKDALLDVTDRGETVLDPFLGSGSTLIAAELTGRRCVGIEIDPLYVDLIIRRFEDATKTEAVHLQSGETFAALASRRASEPAPVRTESAASDGRCIGRSRPARGS</sequence>
<dbReference type="EC" id="2.1.1.-" evidence="4"/>
<feature type="domain" description="ParB-like N-terminal" evidence="6">
    <location>
        <begin position="44"/>
        <end position="130"/>
    </location>
</feature>
<dbReference type="SUPFAM" id="SSF53335">
    <property type="entry name" value="S-adenosyl-L-methionine-dependent methyltransferases"/>
    <property type="match status" value="1"/>
</dbReference>
<dbReference type="InterPro" id="IPR001091">
    <property type="entry name" value="RM_Methyltransferase"/>
</dbReference>
<evidence type="ECO:0000256" key="5">
    <source>
        <dbReference type="SAM" id="MobiDB-lite"/>
    </source>
</evidence>
<accession>A0ABW3X770</accession>
<comment type="catalytic activity">
    <reaction evidence="3">
        <text>a 2'-deoxyadenosine in DNA + S-adenosyl-L-methionine = an N(6)-methyl-2'-deoxyadenosine in DNA + S-adenosyl-L-homocysteine + H(+)</text>
        <dbReference type="Rhea" id="RHEA:15197"/>
        <dbReference type="Rhea" id="RHEA-COMP:12418"/>
        <dbReference type="Rhea" id="RHEA-COMP:12419"/>
        <dbReference type="ChEBI" id="CHEBI:15378"/>
        <dbReference type="ChEBI" id="CHEBI:57856"/>
        <dbReference type="ChEBI" id="CHEBI:59789"/>
        <dbReference type="ChEBI" id="CHEBI:90615"/>
        <dbReference type="ChEBI" id="CHEBI:90616"/>
        <dbReference type="EC" id="2.1.1.72"/>
    </reaction>
</comment>
<dbReference type="SUPFAM" id="SSF110849">
    <property type="entry name" value="ParB/Sulfiredoxin"/>
    <property type="match status" value="1"/>
</dbReference>
<evidence type="ECO:0000313" key="7">
    <source>
        <dbReference type="EMBL" id="MFD1304063.1"/>
    </source>
</evidence>
<dbReference type="GO" id="GO:0008168">
    <property type="term" value="F:methyltransferase activity"/>
    <property type="evidence" value="ECO:0007669"/>
    <property type="project" value="UniProtKB-KW"/>
</dbReference>
<feature type="region of interest" description="Disordered" evidence="5">
    <location>
        <begin position="460"/>
        <end position="490"/>
    </location>
</feature>
<dbReference type="PRINTS" id="PR00508">
    <property type="entry name" value="S21N4MTFRASE"/>
</dbReference>
<organism evidence="7 8">
    <name type="scientific">Methylobacterium marchantiae</name>
    <dbReference type="NCBI Taxonomy" id="600331"/>
    <lineage>
        <taxon>Bacteria</taxon>
        <taxon>Pseudomonadati</taxon>
        <taxon>Pseudomonadota</taxon>
        <taxon>Alphaproteobacteria</taxon>
        <taxon>Hyphomicrobiales</taxon>
        <taxon>Methylobacteriaceae</taxon>
        <taxon>Methylobacterium</taxon>
    </lineage>
</organism>
<dbReference type="Gene3D" id="3.90.1530.10">
    <property type="entry name" value="Conserved hypothetical protein from pyrococcus furiosus pfu- 392566-001, ParB domain"/>
    <property type="match status" value="1"/>
</dbReference>
<keyword evidence="2" id="KW-0808">Transferase</keyword>
<comment type="caution">
    <text evidence="7">The sequence shown here is derived from an EMBL/GenBank/DDBJ whole genome shotgun (WGS) entry which is preliminary data.</text>
</comment>
<dbReference type="RefSeq" id="WP_379041024.1">
    <property type="nucleotide sequence ID" value="NZ_JBHTND010000050.1"/>
</dbReference>
<name>A0ABW3X770_9HYPH</name>
<keyword evidence="1 7" id="KW-0489">Methyltransferase</keyword>
<dbReference type="SMART" id="SM00470">
    <property type="entry name" value="ParB"/>
    <property type="match status" value="1"/>
</dbReference>
<dbReference type="Proteomes" id="UP001597176">
    <property type="component" value="Unassembled WGS sequence"/>
</dbReference>
<dbReference type="InterPro" id="IPR003115">
    <property type="entry name" value="ParB_N"/>
</dbReference>
<dbReference type="PIRSF" id="PIRSF036758">
    <property type="entry name" value="Aden_M_ParB"/>
    <property type="match status" value="1"/>
</dbReference>
<evidence type="ECO:0000256" key="1">
    <source>
        <dbReference type="ARBA" id="ARBA00022603"/>
    </source>
</evidence>
<protein>
    <recommendedName>
        <fullName evidence="4">Methyltransferase</fullName>
        <ecNumber evidence="4">2.1.1.-</ecNumber>
    </recommendedName>
</protein>
<dbReference type="InterPro" id="IPR036086">
    <property type="entry name" value="ParB/Sulfiredoxin_sf"/>
</dbReference>
<evidence type="ECO:0000256" key="4">
    <source>
        <dbReference type="RuleBase" id="RU362026"/>
    </source>
</evidence>
<dbReference type="Pfam" id="PF02195">
    <property type="entry name" value="ParB_N"/>
    <property type="match status" value="1"/>
</dbReference>
<dbReference type="GO" id="GO:0032259">
    <property type="term" value="P:methylation"/>
    <property type="evidence" value="ECO:0007669"/>
    <property type="project" value="UniProtKB-KW"/>
</dbReference>
<evidence type="ECO:0000256" key="3">
    <source>
        <dbReference type="ARBA" id="ARBA00047942"/>
    </source>
</evidence>
<evidence type="ECO:0000259" key="6">
    <source>
        <dbReference type="SMART" id="SM00470"/>
    </source>
</evidence>
<dbReference type="InterPro" id="IPR015840">
    <property type="entry name" value="DNA_MeTrfase_ParB"/>
</dbReference>
<gene>
    <name evidence="7" type="ORF">ACFQ4G_21090</name>
</gene>
<dbReference type="Gene3D" id="3.40.50.150">
    <property type="entry name" value="Vaccinia Virus protein VP39"/>
    <property type="match status" value="1"/>
</dbReference>
<feature type="region of interest" description="Disordered" evidence="5">
    <location>
        <begin position="12"/>
        <end position="34"/>
    </location>
</feature>
<dbReference type="EMBL" id="JBHTND010000050">
    <property type="protein sequence ID" value="MFD1304063.1"/>
    <property type="molecule type" value="Genomic_DNA"/>
</dbReference>
<dbReference type="InterPro" id="IPR002941">
    <property type="entry name" value="DNA_methylase_N4/N6"/>
</dbReference>
<evidence type="ECO:0000256" key="2">
    <source>
        <dbReference type="ARBA" id="ARBA00022679"/>
    </source>
</evidence>
<dbReference type="InterPro" id="IPR029063">
    <property type="entry name" value="SAM-dependent_MTases_sf"/>
</dbReference>
<keyword evidence="8" id="KW-1185">Reference proteome</keyword>
<proteinExistence type="inferred from homology"/>
<evidence type="ECO:0000313" key="8">
    <source>
        <dbReference type="Proteomes" id="UP001597176"/>
    </source>
</evidence>